<dbReference type="Pfam" id="PF13411">
    <property type="entry name" value="MerR_1"/>
    <property type="match status" value="1"/>
</dbReference>
<feature type="domain" description="HTH merR-type" evidence="2">
    <location>
        <begin position="2"/>
        <end position="71"/>
    </location>
</feature>
<dbReference type="InterPro" id="IPR009061">
    <property type="entry name" value="DNA-bd_dom_put_sf"/>
</dbReference>
<keyword evidence="4" id="KW-1185">Reference proteome</keyword>
<dbReference type="Gene3D" id="1.10.1660.10">
    <property type="match status" value="1"/>
</dbReference>
<dbReference type="PROSITE" id="PS00552">
    <property type="entry name" value="HTH_MERR_1"/>
    <property type="match status" value="1"/>
</dbReference>
<dbReference type="CDD" id="cd01109">
    <property type="entry name" value="HTH_YyaN"/>
    <property type="match status" value="1"/>
</dbReference>
<dbReference type="PANTHER" id="PTHR30204">
    <property type="entry name" value="REDOX-CYCLING DRUG-SENSING TRANSCRIPTIONAL ACTIVATOR SOXR"/>
    <property type="match status" value="1"/>
</dbReference>
<evidence type="ECO:0000259" key="2">
    <source>
        <dbReference type="PROSITE" id="PS50937"/>
    </source>
</evidence>
<dbReference type="InterPro" id="IPR047057">
    <property type="entry name" value="MerR_fam"/>
</dbReference>
<reference evidence="4" key="1">
    <citation type="journal article" date="2019" name="Int. J. Syst. Evol. Microbiol.">
        <title>The Global Catalogue of Microorganisms (GCM) 10K type strain sequencing project: providing services to taxonomists for standard genome sequencing and annotation.</title>
        <authorList>
            <consortium name="The Broad Institute Genomics Platform"/>
            <consortium name="The Broad Institute Genome Sequencing Center for Infectious Disease"/>
            <person name="Wu L."/>
            <person name="Ma J."/>
        </authorList>
    </citation>
    <scope>NUCLEOTIDE SEQUENCE [LARGE SCALE GENOMIC DNA]</scope>
    <source>
        <strain evidence="4">CCM 8933</strain>
    </source>
</reference>
<dbReference type="RefSeq" id="WP_137627469.1">
    <property type="nucleotide sequence ID" value="NZ_BJDJ01000002.1"/>
</dbReference>
<evidence type="ECO:0000313" key="4">
    <source>
        <dbReference type="Proteomes" id="UP001596282"/>
    </source>
</evidence>
<accession>A0ABW1S3U0</accession>
<proteinExistence type="predicted"/>
<name>A0ABW1S3U0_9LACO</name>
<dbReference type="Proteomes" id="UP001596282">
    <property type="component" value="Unassembled WGS sequence"/>
</dbReference>
<dbReference type="SUPFAM" id="SSF46955">
    <property type="entry name" value="Putative DNA-binding domain"/>
    <property type="match status" value="1"/>
</dbReference>
<gene>
    <name evidence="3" type="ORF">ACFP5Y_13370</name>
</gene>
<protein>
    <submittedName>
        <fullName evidence="3">MerR family transcriptional regulator</fullName>
    </submittedName>
</protein>
<comment type="caution">
    <text evidence="3">The sequence shown here is derived from an EMBL/GenBank/DDBJ whole genome shotgun (WGS) entry which is preliminary data.</text>
</comment>
<dbReference type="SMART" id="SM00422">
    <property type="entry name" value="HTH_MERR"/>
    <property type="match status" value="1"/>
</dbReference>
<dbReference type="PANTHER" id="PTHR30204:SF98">
    <property type="entry name" value="HTH-TYPE TRANSCRIPTIONAL REGULATOR ADHR"/>
    <property type="match status" value="1"/>
</dbReference>
<keyword evidence="1" id="KW-0238">DNA-binding</keyword>
<organism evidence="3 4">
    <name type="scientific">Lactiplantibacillus daowaiensis</name>
    <dbReference type="NCBI Taxonomy" id="2559918"/>
    <lineage>
        <taxon>Bacteria</taxon>
        <taxon>Bacillati</taxon>
        <taxon>Bacillota</taxon>
        <taxon>Bacilli</taxon>
        <taxon>Lactobacillales</taxon>
        <taxon>Lactobacillaceae</taxon>
        <taxon>Lactiplantibacillus</taxon>
    </lineage>
</organism>
<sequence length="177" mass="19557">MTYAIGDVAAQCGVSVPTLRFYEKEGLLPPIHRDAAGRRQFSDQDVALVRQIVNLKRADASLDDIAAFLRLYQAGDQTMADRADFFADQADKLADRMAQLQVTQVYVQYKQWYYDQAMAAGGLADLKTPQAELNQQFATYLTTTGQTTALATYNRLLAKYPAGLCAVDLSHILVPAN</sequence>
<evidence type="ECO:0000256" key="1">
    <source>
        <dbReference type="ARBA" id="ARBA00023125"/>
    </source>
</evidence>
<dbReference type="PRINTS" id="PR00040">
    <property type="entry name" value="HTHMERR"/>
</dbReference>
<dbReference type="PROSITE" id="PS50937">
    <property type="entry name" value="HTH_MERR_2"/>
    <property type="match status" value="1"/>
</dbReference>
<dbReference type="InterPro" id="IPR000551">
    <property type="entry name" value="MerR-type_HTH_dom"/>
</dbReference>
<evidence type="ECO:0000313" key="3">
    <source>
        <dbReference type="EMBL" id="MFC6182220.1"/>
    </source>
</evidence>
<dbReference type="EMBL" id="JBHSSC010000044">
    <property type="protein sequence ID" value="MFC6182220.1"/>
    <property type="molecule type" value="Genomic_DNA"/>
</dbReference>